<keyword evidence="1" id="KW-0808">Transferase</keyword>
<gene>
    <name evidence="8" type="ORF">EMWEY_00045300</name>
</gene>
<dbReference type="PROSITE" id="PS50011">
    <property type="entry name" value="PROTEIN_KINASE_DOM"/>
    <property type="match status" value="1"/>
</dbReference>
<dbReference type="AlphaFoldDB" id="U6MH57"/>
<dbReference type="InterPro" id="IPR017441">
    <property type="entry name" value="Protein_kinase_ATP_BS"/>
</dbReference>
<evidence type="ECO:0000256" key="1">
    <source>
        <dbReference type="ARBA" id="ARBA00022679"/>
    </source>
</evidence>
<dbReference type="GO" id="GO:0010506">
    <property type="term" value="P:regulation of autophagy"/>
    <property type="evidence" value="ECO:0007669"/>
    <property type="project" value="InterPro"/>
</dbReference>
<feature type="compositionally biased region" description="Low complexity" evidence="6">
    <location>
        <begin position="640"/>
        <end position="652"/>
    </location>
</feature>
<keyword evidence="2 5" id="KW-0547">Nucleotide-binding</keyword>
<dbReference type="Pfam" id="PF00069">
    <property type="entry name" value="Pkinase"/>
    <property type="match status" value="1"/>
</dbReference>
<dbReference type="EMBL" id="HG722236">
    <property type="protein sequence ID" value="CDJ61799.1"/>
    <property type="molecule type" value="Genomic_DNA"/>
</dbReference>
<dbReference type="InterPro" id="IPR000719">
    <property type="entry name" value="Prot_kinase_dom"/>
</dbReference>
<dbReference type="OrthoDB" id="248923at2759"/>
<dbReference type="PANTHER" id="PTHR24348:SF22">
    <property type="entry name" value="NON-SPECIFIC SERINE_THREONINE PROTEIN KINASE"/>
    <property type="match status" value="1"/>
</dbReference>
<dbReference type="InterPro" id="IPR008271">
    <property type="entry name" value="Ser/Thr_kinase_AS"/>
</dbReference>
<dbReference type="PANTHER" id="PTHR24348">
    <property type="entry name" value="SERINE/THREONINE-PROTEIN KINASE UNC-51-RELATED"/>
    <property type="match status" value="1"/>
</dbReference>
<keyword evidence="9" id="KW-1185">Reference proteome</keyword>
<dbReference type="SUPFAM" id="SSF56112">
    <property type="entry name" value="Protein kinase-like (PK-like)"/>
    <property type="match status" value="1"/>
</dbReference>
<feature type="domain" description="Protein kinase" evidence="7">
    <location>
        <begin position="229"/>
        <end position="517"/>
    </location>
</feature>
<dbReference type="InterPro" id="IPR011009">
    <property type="entry name" value="Kinase-like_dom_sf"/>
</dbReference>
<dbReference type="Proteomes" id="UP000030763">
    <property type="component" value="Unassembled WGS sequence"/>
</dbReference>
<evidence type="ECO:0000313" key="8">
    <source>
        <dbReference type="EMBL" id="CDJ61799.1"/>
    </source>
</evidence>
<dbReference type="GO" id="GO:0016020">
    <property type="term" value="C:membrane"/>
    <property type="evidence" value="ECO:0007669"/>
    <property type="project" value="TreeGrafter"/>
</dbReference>
<dbReference type="GO" id="GO:0005776">
    <property type="term" value="C:autophagosome"/>
    <property type="evidence" value="ECO:0007669"/>
    <property type="project" value="TreeGrafter"/>
</dbReference>
<evidence type="ECO:0000256" key="6">
    <source>
        <dbReference type="SAM" id="MobiDB-lite"/>
    </source>
</evidence>
<evidence type="ECO:0000256" key="2">
    <source>
        <dbReference type="ARBA" id="ARBA00022741"/>
    </source>
</evidence>
<feature type="binding site" evidence="5">
    <location>
        <position position="258"/>
    </location>
    <ligand>
        <name>ATP</name>
        <dbReference type="ChEBI" id="CHEBI:30616"/>
    </ligand>
</feature>
<accession>U6MH57</accession>
<dbReference type="GO" id="GO:0005829">
    <property type="term" value="C:cytosol"/>
    <property type="evidence" value="ECO:0007669"/>
    <property type="project" value="TreeGrafter"/>
</dbReference>
<dbReference type="PROSITE" id="PS00108">
    <property type="entry name" value="PROTEIN_KINASE_ST"/>
    <property type="match status" value="1"/>
</dbReference>
<evidence type="ECO:0000259" key="7">
    <source>
        <dbReference type="PROSITE" id="PS50011"/>
    </source>
</evidence>
<evidence type="ECO:0000256" key="4">
    <source>
        <dbReference type="ARBA" id="ARBA00022840"/>
    </source>
</evidence>
<evidence type="ECO:0000256" key="5">
    <source>
        <dbReference type="PROSITE-ProRule" id="PRU10141"/>
    </source>
</evidence>
<dbReference type="Gene3D" id="1.10.510.10">
    <property type="entry name" value="Transferase(Phosphotransferase) domain 1"/>
    <property type="match status" value="1"/>
</dbReference>
<dbReference type="SMART" id="SM00220">
    <property type="entry name" value="S_TKc"/>
    <property type="match status" value="1"/>
</dbReference>
<keyword evidence="3 8" id="KW-0418">Kinase</keyword>
<dbReference type="GeneID" id="25338516"/>
<dbReference type="GO" id="GO:0000407">
    <property type="term" value="C:phagophore assembly site"/>
    <property type="evidence" value="ECO:0007669"/>
    <property type="project" value="TreeGrafter"/>
</dbReference>
<keyword evidence="4 5" id="KW-0067">ATP-binding</keyword>
<feature type="region of interest" description="Disordered" evidence="6">
    <location>
        <begin position="626"/>
        <end position="661"/>
    </location>
</feature>
<dbReference type="GO" id="GO:0000045">
    <property type="term" value="P:autophagosome assembly"/>
    <property type="evidence" value="ECO:0007669"/>
    <property type="project" value="TreeGrafter"/>
</dbReference>
<dbReference type="GO" id="GO:0004674">
    <property type="term" value="F:protein serine/threonine kinase activity"/>
    <property type="evidence" value="ECO:0007669"/>
    <property type="project" value="InterPro"/>
</dbReference>
<dbReference type="PROSITE" id="PS00107">
    <property type="entry name" value="PROTEIN_KINASE_ATP"/>
    <property type="match status" value="1"/>
</dbReference>
<dbReference type="OMA" id="TCFACAP"/>
<dbReference type="RefSeq" id="XP_013338449.1">
    <property type="nucleotide sequence ID" value="XM_013482995.1"/>
</dbReference>
<reference evidence="8" key="2">
    <citation type="submission" date="2013-10" db="EMBL/GenBank/DDBJ databases">
        <authorList>
            <person name="Aslett M."/>
        </authorList>
    </citation>
    <scope>NUCLEOTIDE SEQUENCE [LARGE SCALE GENOMIC DNA]</scope>
    <source>
        <strain evidence="8">Weybridge</strain>
    </source>
</reference>
<dbReference type="GO" id="GO:0005524">
    <property type="term" value="F:ATP binding"/>
    <property type="evidence" value="ECO:0007669"/>
    <property type="project" value="UniProtKB-UniRule"/>
</dbReference>
<protein>
    <submittedName>
        <fullName evidence="8">MAP3K epsilon protein kinase, related</fullName>
    </submittedName>
</protein>
<sequence>MFARWKIANTFAKTNVDTISPAPINSGDIRPRRGIGFTSERTFLRKGHYFCLIQYTPYPSTFVFTEPGDYIIGCNCTNNLGNLVPVPLGPYPEYRGSCGYLRIKVRDRNISVRQAPPITAPAFQGNGCGAFEFLKETAKGFEVFSSMDSAENCKFRMIPKNGINASGKAINDSCTCSFSFRRILLGVDRPNPIRRCIPTIPVEAASNLNSDGSNHFTEYQLSVSRRFEVFLDTRLGKGGNGEVFLAIDRRHGAPVAIKREPKEMLRHEYTLICDIRIEGSLLTYKAQDPHPSKFLGLMAHSVALEVGNSAVAAAVAHHSAVGDTHDHLVLELVNGGELRKLLKSKYSTGMPLEVARAYIYQIICSLVLIHSKCIVHRDLKTQNILVRHGDTFQNDELKIIDFGNSTKVRPGLILTKNYTTCFACAPEQFIPNGKGYSYGVDVWAAGTIFFELLTGERLFECLNMSEASRQIPAFKEKDVTDRLPFLRQDAMEFLLKCLTKDPQKRPTAFQLLTSPFLFSLHIYQMRRRMETTDVYHSYMNAFEKGWGNIRPIQELFMAEKLQWDGDSSTFFSECPDPEAVNVVLPVFECVPDFQSQDHGIKLGNWILTSDASFYLTQRKVDGSSHVGLAEAPTQPNSKNSPASSFTSTGSSPERGESFSSPEFMKLLPDNQLYPQPNGFLTCGMGVPRRSSTCSTSIGTPVHGSLMFGGADKLTDEEEEFETLVNRIDLL</sequence>
<evidence type="ECO:0000256" key="3">
    <source>
        <dbReference type="ARBA" id="ARBA00022777"/>
    </source>
</evidence>
<proteinExistence type="predicted"/>
<reference evidence="8" key="1">
    <citation type="submission" date="2013-10" db="EMBL/GenBank/DDBJ databases">
        <title>Genomic analysis of the causative agents of coccidiosis in chickens.</title>
        <authorList>
            <person name="Reid A.J."/>
            <person name="Blake D."/>
            <person name="Billington K."/>
            <person name="Browne H."/>
            <person name="Dunn M."/>
            <person name="Hung S."/>
            <person name="Kawahara F."/>
            <person name="Miranda-Saavedra D."/>
            <person name="Mourier T."/>
            <person name="Nagra H."/>
            <person name="Otto T.D."/>
            <person name="Rawlings N."/>
            <person name="Sanchez A."/>
            <person name="Sanders M."/>
            <person name="Subramaniam C."/>
            <person name="Tay Y."/>
            <person name="Dear P."/>
            <person name="Doerig C."/>
            <person name="Gruber A."/>
            <person name="Parkinson J."/>
            <person name="Shirley M."/>
            <person name="Wan K.L."/>
            <person name="Berriman M."/>
            <person name="Tomley F."/>
            <person name="Pain A."/>
        </authorList>
    </citation>
    <scope>NUCLEOTIDE SEQUENCE [LARGE SCALE GENOMIC DNA]</scope>
    <source>
        <strain evidence="8">Weybridge</strain>
    </source>
</reference>
<name>U6MH57_EIMMA</name>
<organism evidence="8 9">
    <name type="scientific">Eimeria maxima</name>
    <name type="common">Coccidian parasite</name>
    <dbReference type="NCBI Taxonomy" id="5804"/>
    <lineage>
        <taxon>Eukaryota</taxon>
        <taxon>Sar</taxon>
        <taxon>Alveolata</taxon>
        <taxon>Apicomplexa</taxon>
        <taxon>Conoidasida</taxon>
        <taxon>Coccidia</taxon>
        <taxon>Eucoccidiorida</taxon>
        <taxon>Eimeriorina</taxon>
        <taxon>Eimeriidae</taxon>
        <taxon>Eimeria</taxon>
    </lineage>
</organism>
<dbReference type="VEuPathDB" id="ToxoDB:EMWEY_00045300"/>
<evidence type="ECO:0000313" key="9">
    <source>
        <dbReference type="Proteomes" id="UP000030763"/>
    </source>
</evidence>
<dbReference type="InterPro" id="IPR045269">
    <property type="entry name" value="Atg1-like"/>
</dbReference>